<dbReference type="SMART" id="SM00267">
    <property type="entry name" value="GGDEF"/>
    <property type="match status" value="1"/>
</dbReference>
<protein>
    <recommendedName>
        <fullName evidence="1">diguanylate cyclase</fullName>
        <ecNumber evidence="1">2.7.7.65</ecNumber>
    </recommendedName>
</protein>
<dbReference type="InterPro" id="IPR050469">
    <property type="entry name" value="Diguanylate_Cyclase"/>
</dbReference>
<dbReference type="InterPro" id="IPR000160">
    <property type="entry name" value="GGDEF_dom"/>
</dbReference>
<dbReference type="PROSITE" id="PS50887">
    <property type="entry name" value="GGDEF"/>
    <property type="match status" value="1"/>
</dbReference>
<organism evidence="5 6">
    <name type="scientific">Pollutimonas bauzanensis</name>
    <dbReference type="NCBI Taxonomy" id="658167"/>
    <lineage>
        <taxon>Bacteria</taxon>
        <taxon>Pseudomonadati</taxon>
        <taxon>Pseudomonadota</taxon>
        <taxon>Betaproteobacteria</taxon>
        <taxon>Burkholderiales</taxon>
        <taxon>Alcaligenaceae</taxon>
        <taxon>Pollutimonas</taxon>
    </lineage>
</organism>
<feature type="transmembrane region" description="Helical" evidence="3">
    <location>
        <begin position="66"/>
        <end position="85"/>
    </location>
</feature>
<reference evidence="5 6" key="1">
    <citation type="submission" date="2016-11" db="EMBL/GenBank/DDBJ databases">
        <authorList>
            <person name="Jaros S."/>
            <person name="Januszkiewicz K."/>
            <person name="Wedrychowicz H."/>
        </authorList>
    </citation>
    <scope>NUCLEOTIDE SEQUENCE [LARGE SCALE GENOMIC DNA]</scope>
    <source>
        <strain evidence="5 6">CGMCC 1.10190</strain>
    </source>
</reference>
<feature type="transmembrane region" description="Helical" evidence="3">
    <location>
        <begin position="40"/>
        <end position="60"/>
    </location>
</feature>
<sequence>MESLLLSPNQVLALGNPAIALMFSIIFICVWTLLDRFRDYLLFVAASFFVYAIAAASQILVVPRDAGLNTMLTGALYIASAVLMARAMVARYGVRHYHFPLAAGCLGLLAALAYYFYVVPDLVARIYILNLGSSAILLFPVIHWWKRLGSRGIDRLLFWIYVAFAISFLPRTFFSMTTAVTGGRAAFAQSPFWTVLQLTLFIFAIVLALTILAAAVVDTIEKLQDERNIDSLTQLYNRRSFEERAASLIEDNRRRDMSLVVCDIDHFKSINDRDGHAAGDQVLQAFGEIVRDCIRAQDIAARVGGEEFALLLPCTSLDGAVQLAERVRNHLATTPFRTLAGARIVTASFGVAQRMQDESLQDLFARADAMLYRAKSGGRNKVAVAG</sequence>
<dbReference type="AlphaFoldDB" id="A0A1M5ZIF0"/>
<dbReference type="Pfam" id="PF00990">
    <property type="entry name" value="GGDEF"/>
    <property type="match status" value="1"/>
</dbReference>
<dbReference type="Gene3D" id="3.30.70.270">
    <property type="match status" value="1"/>
</dbReference>
<keyword evidence="6" id="KW-1185">Reference proteome</keyword>
<dbReference type="PANTHER" id="PTHR45138:SF9">
    <property type="entry name" value="DIGUANYLATE CYCLASE DGCM-RELATED"/>
    <property type="match status" value="1"/>
</dbReference>
<dbReference type="PANTHER" id="PTHR45138">
    <property type="entry name" value="REGULATORY COMPONENTS OF SENSORY TRANSDUCTION SYSTEM"/>
    <property type="match status" value="1"/>
</dbReference>
<feature type="transmembrane region" description="Helical" evidence="3">
    <location>
        <begin position="194"/>
        <end position="217"/>
    </location>
</feature>
<dbReference type="STRING" id="658167.SAMN04488135_11544"/>
<dbReference type="GO" id="GO:0052621">
    <property type="term" value="F:diguanylate cyclase activity"/>
    <property type="evidence" value="ECO:0007669"/>
    <property type="project" value="UniProtKB-EC"/>
</dbReference>
<name>A0A1M5ZIF0_9BURK</name>
<comment type="catalytic activity">
    <reaction evidence="2">
        <text>2 GTP = 3',3'-c-di-GMP + 2 diphosphate</text>
        <dbReference type="Rhea" id="RHEA:24898"/>
        <dbReference type="ChEBI" id="CHEBI:33019"/>
        <dbReference type="ChEBI" id="CHEBI:37565"/>
        <dbReference type="ChEBI" id="CHEBI:58805"/>
        <dbReference type="EC" id="2.7.7.65"/>
    </reaction>
</comment>
<keyword evidence="3" id="KW-0472">Membrane</keyword>
<evidence type="ECO:0000259" key="4">
    <source>
        <dbReference type="PROSITE" id="PS50887"/>
    </source>
</evidence>
<evidence type="ECO:0000313" key="5">
    <source>
        <dbReference type="EMBL" id="SHI24095.1"/>
    </source>
</evidence>
<dbReference type="SUPFAM" id="SSF55073">
    <property type="entry name" value="Nucleotide cyclase"/>
    <property type="match status" value="1"/>
</dbReference>
<feature type="transmembrane region" description="Helical" evidence="3">
    <location>
        <begin position="97"/>
        <end position="118"/>
    </location>
</feature>
<accession>A0A1M5ZIF0</accession>
<feature type="transmembrane region" description="Helical" evidence="3">
    <location>
        <begin position="12"/>
        <end position="33"/>
    </location>
</feature>
<keyword evidence="3" id="KW-1133">Transmembrane helix</keyword>
<evidence type="ECO:0000256" key="2">
    <source>
        <dbReference type="ARBA" id="ARBA00034247"/>
    </source>
</evidence>
<dbReference type="EMBL" id="FQXE01000015">
    <property type="protein sequence ID" value="SHI24095.1"/>
    <property type="molecule type" value="Genomic_DNA"/>
</dbReference>
<dbReference type="EC" id="2.7.7.65" evidence="1"/>
<feature type="domain" description="GGDEF" evidence="4">
    <location>
        <begin position="255"/>
        <end position="386"/>
    </location>
</feature>
<dbReference type="CDD" id="cd01949">
    <property type="entry name" value="GGDEF"/>
    <property type="match status" value="1"/>
</dbReference>
<evidence type="ECO:0000313" key="6">
    <source>
        <dbReference type="Proteomes" id="UP000184226"/>
    </source>
</evidence>
<proteinExistence type="predicted"/>
<feature type="transmembrane region" description="Helical" evidence="3">
    <location>
        <begin position="156"/>
        <end position="174"/>
    </location>
</feature>
<feature type="transmembrane region" description="Helical" evidence="3">
    <location>
        <begin position="124"/>
        <end position="144"/>
    </location>
</feature>
<dbReference type="Proteomes" id="UP000184226">
    <property type="component" value="Unassembled WGS sequence"/>
</dbReference>
<keyword evidence="3" id="KW-0812">Transmembrane</keyword>
<dbReference type="InterPro" id="IPR029787">
    <property type="entry name" value="Nucleotide_cyclase"/>
</dbReference>
<gene>
    <name evidence="5" type="ORF">SAMN04488135_11544</name>
</gene>
<dbReference type="FunFam" id="3.30.70.270:FF:000001">
    <property type="entry name" value="Diguanylate cyclase domain protein"/>
    <property type="match status" value="1"/>
</dbReference>
<dbReference type="NCBIfam" id="TIGR00254">
    <property type="entry name" value="GGDEF"/>
    <property type="match status" value="1"/>
</dbReference>
<evidence type="ECO:0000256" key="1">
    <source>
        <dbReference type="ARBA" id="ARBA00012528"/>
    </source>
</evidence>
<dbReference type="InterPro" id="IPR043128">
    <property type="entry name" value="Rev_trsase/Diguanyl_cyclase"/>
</dbReference>
<evidence type="ECO:0000256" key="3">
    <source>
        <dbReference type="SAM" id="Phobius"/>
    </source>
</evidence>